<dbReference type="InterPro" id="IPR029068">
    <property type="entry name" value="Glyas_Bleomycin-R_OHBP_Dase"/>
</dbReference>
<organism evidence="1 3">
    <name type="scientific">Methanobacterium veterum</name>
    <dbReference type="NCBI Taxonomy" id="408577"/>
    <lineage>
        <taxon>Archaea</taxon>
        <taxon>Methanobacteriati</taxon>
        <taxon>Methanobacteriota</taxon>
        <taxon>Methanomada group</taxon>
        <taxon>Methanobacteria</taxon>
        <taxon>Methanobacteriales</taxon>
        <taxon>Methanobacteriaceae</taxon>
        <taxon>Methanobacterium</taxon>
    </lineage>
</organism>
<comment type="caution">
    <text evidence="1">The sequence shown here is derived from an EMBL/GenBank/DDBJ whole genome shotgun (WGS) entry which is preliminary data.</text>
</comment>
<dbReference type="SUPFAM" id="SSF54593">
    <property type="entry name" value="Glyoxalase/Bleomycin resistance protein/Dihydroxybiphenyl dioxygenase"/>
    <property type="match status" value="1"/>
</dbReference>
<gene>
    <name evidence="2" type="ORF">O3H35_06610</name>
    <name evidence="1" type="ORF">O3H54_01495</name>
</gene>
<dbReference type="AlphaFoldDB" id="A0A9E4ZXP9"/>
<proteinExistence type="predicted"/>
<dbReference type="RefSeq" id="WP_052375709.1">
    <property type="nucleotide sequence ID" value="NZ_JAPVER010000018.1"/>
</dbReference>
<dbReference type="Gene3D" id="3.10.180.10">
    <property type="entry name" value="2,3-Dihydroxybiphenyl 1,2-Dioxygenase, domain 1"/>
    <property type="match status" value="1"/>
</dbReference>
<accession>A0A9E4ZXP9</accession>
<dbReference type="EMBL" id="JAPVER010000018">
    <property type="protein sequence ID" value="MCZ3364545.1"/>
    <property type="molecule type" value="Genomic_DNA"/>
</dbReference>
<keyword evidence="3" id="KW-1185">Reference proteome</keyword>
<dbReference type="Proteomes" id="UP001074446">
    <property type="component" value="Unassembled WGS sequence"/>
</dbReference>
<dbReference type="Proteomes" id="UP001068021">
    <property type="component" value="Unassembled WGS sequence"/>
</dbReference>
<reference evidence="1" key="1">
    <citation type="submission" date="2022-12" db="EMBL/GenBank/DDBJ databases">
        <title>Reclassification of two methanogenic archaea species isolated from the Kolyma lowland permafrost.</title>
        <authorList>
            <person name="Trubitsyn V.E."/>
            <person name="Rivkina E.M."/>
            <person name="Shcherbakova V.A."/>
        </authorList>
    </citation>
    <scope>NUCLEOTIDE SEQUENCE</scope>
    <source>
        <strain evidence="1">M2</strain>
        <strain evidence="2">MK4</strain>
    </source>
</reference>
<protein>
    <submittedName>
        <fullName evidence="1">Uncharacterized protein</fullName>
    </submittedName>
</protein>
<sequence>MDEYIHKIEEAGGKMLMEKQTVPNVGTMAAFEDTEGNVSVIMEPVEWDKMFNFSAFLLFLNR</sequence>
<dbReference type="EMBL" id="JAPVES010000030">
    <property type="protein sequence ID" value="MCZ3372299.1"/>
    <property type="molecule type" value="Genomic_DNA"/>
</dbReference>
<evidence type="ECO:0000313" key="3">
    <source>
        <dbReference type="Proteomes" id="UP001068021"/>
    </source>
</evidence>
<name>A0A9E4ZXP9_9EURY</name>
<evidence type="ECO:0000313" key="1">
    <source>
        <dbReference type="EMBL" id="MCZ3364545.1"/>
    </source>
</evidence>
<evidence type="ECO:0000313" key="2">
    <source>
        <dbReference type="EMBL" id="MCZ3372299.1"/>
    </source>
</evidence>